<feature type="compositionally biased region" description="Polar residues" evidence="1">
    <location>
        <begin position="426"/>
        <end position="435"/>
    </location>
</feature>
<organism evidence="2 3">
    <name type="scientific">Cadophora malorum</name>
    <dbReference type="NCBI Taxonomy" id="108018"/>
    <lineage>
        <taxon>Eukaryota</taxon>
        <taxon>Fungi</taxon>
        <taxon>Dikarya</taxon>
        <taxon>Ascomycota</taxon>
        <taxon>Pezizomycotina</taxon>
        <taxon>Leotiomycetes</taxon>
        <taxon>Helotiales</taxon>
        <taxon>Ploettnerulaceae</taxon>
        <taxon>Cadophora</taxon>
    </lineage>
</organism>
<accession>A0A8H8BT75</accession>
<evidence type="ECO:0000256" key="1">
    <source>
        <dbReference type="SAM" id="MobiDB-lite"/>
    </source>
</evidence>
<dbReference type="AlphaFoldDB" id="A0A8H8BT75"/>
<evidence type="ECO:0000313" key="3">
    <source>
        <dbReference type="Proteomes" id="UP000664132"/>
    </source>
</evidence>
<reference evidence="2" key="1">
    <citation type="submission" date="2021-02" db="EMBL/GenBank/DDBJ databases">
        <title>Genome sequence Cadophora malorum strain M34.</title>
        <authorList>
            <person name="Stefanovic E."/>
            <person name="Vu D."/>
            <person name="Scully C."/>
            <person name="Dijksterhuis J."/>
            <person name="Roader J."/>
            <person name="Houbraken J."/>
        </authorList>
    </citation>
    <scope>NUCLEOTIDE SEQUENCE</scope>
    <source>
        <strain evidence="2">M34</strain>
    </source>
</reference>
<name>A0A8H8BT75_9HELO</name>
<dbReference type="OrthoDB" id="3786931at2759"/>
<dbReference type="EMBL" id="JAFJYH010000042">
    <property type="protein sequence ID" value="KAG4422874.1"/>
    <property type="molecule type" value="Genomic_DNA"/>
</dbReference>
<dbReference type="Proteomes" id="UP000664132">
    <property type="component" value="Unassembled WGS sequence"/>
</dbReference>
<feature type="compositionally biased region" description="Basic and acidic residues" evidence="1">
    <location>
        <begin position="490"/>
        <end position="507"/>
    </location>
</feature>
<keyword evidence="3" id="KW-1185">Reference proteome</keyword>
<feature type="region of interest" description="Disordered" evidence="1">
    <location>
        <begin position="223"/>
        <end position="256"/>
    </location>
</feature>
<comment type="caution">
    <text evidence="2">The sequence shown here is derived from an EMBL/GenBank/DDBJ whole genome shotgun (WGS) entry which is preliminary data.</text>
</comment>
<gene>
    <name evidence="2" type="ORF">IFR04_003944</name>
</gene>
<proteinExistence type="predicted"/>
<feature type="region of interest" description="Disordered" evidence="1">
    <location>
        <begin position="372"/>
        <end position="520"/>
    </location>
</feature>
<protein>
    <submittedName>
        <fullName evidence="2">Uncharacterized protein</fullName>
    </submittedName>
</protein>
<evidence type="ECO:0000313" key="2">
    <source>
        <dbReference type="EMBL" id="KAG4422874.1"/>
    </source>
</evidence>
<sequence length="520" mass="59445">MAPPPMNLIEDLSRNDIEKLTQLLVLPPMTPPNQVWLQEQSDFIATLPPKLRRPESFLPRLAMAFPFGIQKAHLCPSHKPLSPHLIRRIFLQVSAECTTRLARLVSNPYLPPDIAVHVKALQKANSLWMSPDIYRWTFQCQPQNERFDRIDSDCEACILAAVGGNVRILQELRASMLGRKKRKGVFPRLLPLVESWIGWTGAQAEVRKQSDLLAREIRNCRKQMQEARRQKRRNEEKGILDPPPEMSSTSSSDVINPFSDPVYEHDLFQDNAYEDEVREEVKNPFADPEHDRGRFRNNVYQYEDRDEHEHDNEPEGSIIDFYASRLSSANLVNNNKTTQAQSEAKIHPAFKDSMVFQFQTNASAFTLPAQNPFQDQEDDEEPGNLPPRPSNPTAYDDPEPGLDGDGPMHRGASARVRQPPPLAYNNRANAKQMKNSWKRATGYSESVYSRDEDDDKPLHPPSPQKNGGYSAQGARIEEEEEYVPPRRGWKKDAEVRKNGEDGEERGRKRDTKITSFGDFI</sequence>
<feature type="compositionally biased region" description="Basic and acidic residues" evidence="1">
    <location>
        <begin position="223"/>
        <end position="239"/>
    </location>
</feature>